<dbReference type="AlphaFoldDB" id="A0A1H5VBI2"/>
<organism evidence="2 3">
    <name type="scientific">Nitrosomonas ureae</name>
    <dbReference type="NCBI Taxonomy" id="44577"/>
    <lineage>
        <taxon>Bacteria</taxon>
        <taxon>Pseudomonadati</taxon>
        <taxon>Pseudomonadota</taxon>
        <taxon>Betaproteobacteria</taxon>
        <taxon>Nitrosomonadales</taxon>
        <taxon>Nitrosomonadaceae</taxon>
        <taxon>Nitrosomonas</taxon>
    </lineage>
</organism>
<accession>A0A1H5VBI2</accession>
<dbReference type="OrthoDB" id="8526319at2"/>
<dbReference type="RefSeq" id="WP_103966519.1">
    <property type="nucleotide sequence ID" value="NZ_FNUX01000012.1"/>
</dbReference>
<name>A0A1H5VBI2_9PROT</name>
<dbReference type="EMBL" id="FNUX01000012">
    <property type="protein sequence ID" value="SEF84722.1"/>
    <property type="molecule type" value="Genomic_DNA"/>
</dbReference>
<protein>
    <submittedName>
        <fullName evidence="2">Cell filamentation protein</fullName>
    </submittedName>
</protein>
<evidence type="ECO:0000259" key="1">
    <source>
        <dbReference type="Pfam" id="PF18790"/>
    </source>
</evidence>
<proteinExistence type="predicted"/>
<gene>
    <name evidence="2" type="ORF">SAMN05216334_1123</name>
</gene>
<dbReference type="InterPro" id="IPR040782">
    <property type="entry name" value="KfrB"/>
</dbReference>
<dbReference type="Pfam" id="PF18790">
    <property type="entry name" value="KfrB"/>
    <property type="match status" value="1"/>
</dbReference>
<dbReference type="Proteomes" id="UP000236753">
    <property type="component" value="Unassembled WGS sequence"/>
</dbReference>
<sequence>MTTPAKLRMIVMNGQKILQTQNNNEWETVGTIKKVDEGIKPGVYNIYLTKTPVDKKQYEGQIIHIDKENAVFYQQVNKDYIVHQLNAVEGKPVAGKDVAIMYDGEKATLISIDTLKNKRTLKI</sequence>
<evidence type="ECO:0000313" key="2">
    <source>
        <dbReference type="EMBL" id="SEF84722.1"/>
    </source>
</evidence>
<reference evidence="2 3" key="1">
    <citation type="submission" date="2016-10" db="EMBL/GenBank/DDBJ databases">
        <authorList>
            <person name="de Groot N.N."/>
        </authorList>
    </citation>
    <scope>NUCLEOTIDE SEQUENCE [LARGE SCALE GENOMIC DNA]</scope>
    <source>
        <strain evidence="2 3">Nm13</strain>
    </source>
</reference>
<feature type="domain" description="KfrB" evidence="1">
    <location>
        <begin position="57"/>
        <end position="109"/>
    </location>
</feature>
<evidence type="ECO:0000313" key="3">
    <source>
        <dbReference type="Proteomes" id="UP000236753"/>
    </source>
</evidence>